<gene>
    <name evidence="2" type="ORF">S01H4_58530</name>
</gene>
<dbReference type="InterPro" id="IPR025931">
    <property type="entry name" value="TaqI_C"/>
</dbReference>
<evidence type="ECO:0000259" key="1">
    <source>
        <dbReference type="Pfam" id="PF12950"/>
    </source>
</evidence>
<comment type="caution">
    <text evidence="2">The sequence shown here is derived from an EMBL/GenBank/DDBJ whole genome shotgun (WGS) entry which is preliminary data.</text>
</comment>
<evidence type="ECO:0000313" key="2">
    <source>
        <dbReference type="EMBL" id="GAH15498.1"/>
    </source>
</evidence>
<feature type="non-terminal residue" evidence="2">
    <location>
        <position position="1"/>
    </location>
</feature>
<dbReference type="SUPFAM" id="SSF116734">
    <property type="entry name" value="DNA methylase specificity domain"/>
    <property type="match status" value="1"/>
</dbReference>
<sequence length="214" mass="25324">ENKNGLKLVKRKLRKDLKGSCFFISARNDFNYYTFKKYKSFNIEEINSKYLKGSNYEYYKRPKLLIKHNNIIPEALYTEDNVCFTSSIYSLLHSDIDELKYLCAILNSILIQFYCIYAINNQKDTTINLNQYMIRHLPIVKPNNKIRIQITEKVDFVSQILKDTNGKINEQISQTLRDIDDIILNLFSITETEKHLIISKVKNQLKQFEIIYGK</sequence>
<accession>X1F3Z8</accession>
<dbReference type="EMBL" id="BART01034198">
    <property type="protein sequence ID" value="GAH15498.1"/>
    <property type="molecule type" value="Genomic_DNA"/>
</dbReference>
<proteinExistence type="predicted"/>
<feature type="domain" description="TaqI-like C-terminal specificity" evidence="1">
    <location>
        <begin position="36"/>
        <end position="139"/>
    </location>
</feature>
<organism evidence="2">
    <name type="scientific">marine sediment metagenome</name>
    <dbReference type="NCBI Taxonomy" id="412755"/>
    <lineage>
        <taxon>unclassified sequences</taxon>
        <taxon>metagenomes</taxon>
        <taxon>ecological metagenomes</taxon>
    </lineage>
</organism>
<name>X1F3Z8_9ZZZZ</name>
<protein>
    <recommendedName>
        <fullName evidence="1">TaqI-like C-terminal specificity domain-containing protein</fullName>
    </recommendedName>
</protein>
<dbReference type="Pfam" id="PF12950">
    <property type="entry name" value="TaqI_C"/>
    <property type="match status" value="1"/>
</dbReference>
<dbReference type="AlphaFoldDB" id="X1F3Z8"/>
<reference evidence="2" key="1">
    <citation type="journal article" date="2014" name="Front. Microbiol.">
        <title>High frequency of phylogenetically diverse reductive dehalogenase-homologous genes in deep subseafloor sedimentary metagenomes.</title>
        <authorList>
            <person name="Kawai M."/>
            <person name="Futagami T."/>
            <person name="Toyoda A."/>
            <person name="Takaki Y."/>
            <person name="Nishi S."/>
            <person name="Hori S."/>
            <person name="Arai W."/>
            <person name="Tsubouchi T."/>
            <person name="Morono Y."/>
            <person name="Uchiyama I."/>
            <person name="Ito T."/>
            <person name="Fujiyama A."/>
            <person name="Inagaki F."/>
            <person name="Takami H."/>
        </authorList>
    </citation>
    <scope>NUCLEOTIDE SEQUENCE</scope>
    <source>
        <strain evidence="2">Expedition CK06-06</strain>
    </source>
</reference>